<protein>
    <submittedName>
        <fullName evidence="8">PRICKLE</fullName>
    </submittedName>
</protein>
<reference evidence="8 9" key="1">
    <citation type="submission" date="2020-06" db="EMBL/GenBank/DDBJ databases">
        <authorList>
            <person name="Li R."/>
            <person name="Bekaert M."/>
        </authorList>
    </citation>
    <scope>NUCLEOTIDE SEQUENCE [LARGE SCALE GENOMIC DNA]</scope>
    <source>
        <strain evidence="9">wild</strain>
    </source>
</reference>
<dbReference type="AlphaFoldDB" id="A0A6J8DSE6"/>
<proteinExistence type="predicted"/>
<sequence>MPMERDVEKHTQTLMAVNIHHGISGDQKKTTLHSNLTEEGKPRCLKCDDKCPGLEQHYWRKVCRNCRCSVDDHAIQPSIESNGREPINLLLDSIPRQGTQRDLLERLERLNVDDYDTLSHITDPEHDIVLSRIISENMKSQKFIAMLPKDKQMFAAQLRRRQLQRQLPLHDLHQKFCASLTETELHKFHKFVSKRKHKSAGIGRIGDVPKEPQFTCHRCSKVMEPRGITVIADRLGRTTAWHPGCFTCTTCKELLVDMIYFYRNDDIYCERHYADSIYPRCAACDEVIFAREYTQAEKQAWHVQHFCCWFCDAPLAGQRYIANNGNPYCVFCFDRLYSKICHTCGKTITADSPGLSHGEFNWHACPHCFSCNGCGKNLINKQFLLKDGFLFCGQDCKQKNPPKHNNHVSATHFHA</sequence>
<dbReference type="GO" id="GO:0008270">
    <property type="term" value="F:zinc ion binding"/>
    <property type="evidence" value="ECO:0007669"/>
    <property type="project" value="InterPro"/>
</dbReference>
<dbReference type="EMBL" id="CACVKT020007647">
    <property type="protein sequence ID" value="CAC5409750.1"/>
    <property type="molecule type" value="Genomic_DNA"/>
</dbReference>
<keyword evidence="9" id="KW-1185">Reference proteome</keyword>
<evidence type="ECO:0000259" key="7">
    <source>
        <dbReference type="PROSITE" id="PS51303"/>
    </source>
</evidence>
<evidence type="ECO:0000256" key="5">
    <source>
        <dbReference type="PROSITE-ProRule" id="PRU00125"/>
    </source>
</evidence>
<dbReference type="Proteomes" id="UP000507470">
    <property type="component" value="Unassembled WGS sequence"/>
</dbReference>
<gene>
    <name evidence="8" type="ORF">MCOR_43000</name>
</gene>
<dbReference type="PROSITE" id="PS51303">
    <property type="entry name" value="PET"/>
    <property type="match status" value="1"/>
</dbReference>
<keyword evidence="1 5" id="KW-0479">Metal-binding</keyword>
<evidence type="ECO:0000256" key="3">
    <source>
        <dbReference type="ARBA" id="ARBA00022833"/>
    </source>
</evidence>
<dbReference type="Pfam" id="PF00412">
    <property type="entry name" value="LIM"/>
    <property type="match status" value="3"/>
</dbReference>
<dbReference type="PANTHER" id="PTHR24211">
    <property type="entry name" value="LIM DOMAIN-CONTAINING PROTEIN"/>
    <property type="match status" value="1"/>
</dbReference>
<keyword evidence="3 5" id="KW-0862">Zinc</keyword>
<dbReference type="FunFam" id="2.10.110.10:FF:000005">
    <property type="entry name" value="Testin isoform 1"/>
    <property type="match status" value="1"/>
</dbReference>
<dbReference type="SUPFAM" id="SSF57716">
    <property type="entry name" value="Glucocorticoid receptor-like (DNA-binding domain)"/>
    <property type="match status" value="2"/>
</dbReference>
<dbReference type="CDD" id="cd09340">
    <property type="entry name" value="LIM1_Testin_like"/>
    <property type="match status" value="1"/>
</dbReference>
<evidence type="ECO:0000256" key="2">
    <source>
        <dbReference type="ARBA" id="ARBA00022737"/>
    </source>
</evidence>
<keyword evidence="4 5" id="KW-0440">LIM domain</keyword>
<dbReference type="InterPro" id="IPR001781">
    <property type="entry name" value="Znf_LIM"/>
</dbReference>
<dbReference type="OrthoDB" id="10069167at2759"/>
<dbReference type="CDD" id="cd09341">
    <property type="entry name" value="LIM2_Testin_like"/>
    <property type="match status" value="1"/>
</dbReference>
<dbReference type="Pfam" id="PF06297">
    <property type="entry name" value="PET"/>
    <property type="match status" value="1"/>
</dbReference>
<evidence type="ECO:0000256" key="1">
    <source>
        <dbReference type="ARBA" id="ARBA00022723"/>
    </source>
</evidence>
<dbReference type="PROSITE" id="PS00478">
    <property type="entry name" value="LIM_DOMAIN_1"/>
    <property type="match status" value="1"/>
</dbReference>
<evidence type="ECO:0000256" key="4">
    <source>
        <dbReference type="ARBA" id="ARBA00023038"/>
    </source>
</evidence>
<dbReference type="PANTHER" id="PTHR24211:SF22">
    <property type="entry name" value="TESTIN"/>
    <property type="match status" value="1"/>
</dbReference>
<keyword evidence="2" id="KW-0677">Repeat</keyword>
<dbReference type="SMART" id="SM00132">
    <property type="entry name" value="LIM"/>
    <property type="match status" value="3"/>
</dbReference>
<evidence type="ECO:0000313" key="9">
    <source>
        <dbReference type="Proteomes" id="UP000507470"/>
    </source>
</evidence>
<feature type="domain" description="LIM zinc-binding" evidence="6">
    <location>
        <begin position="279"/>
        <end position="339"/>
    </location>
</feature>
<dbReference type="PROSITE" id="PS50023">
    <property type="entry name" value="LIM_DOMAIN_2"/>
    <property type="match status" value="2"/>
</dbReference>
<feature type="domain" description="LIM zinc-binding" evidence="6">
    <location>
        <begin position="214"/>
        <end position="277"/>
    </location>
</feature>
<evidence type="ECO:0000313" key="8">
    <source>
        <dbReference type="EMBL" id="CAC5409750.1"/>
    </source>
</evidence>
<name>A0A6J8DSE6_MYTCO</name>
<accession>A0A6J8DSE6</accession>
<organism evidence="8 9">
    <name type="scientific">Mytilus coruscus</name>
    <name type="common">Sea mussel</name>
    <dbReference type="NCBI Taxonomy" id="42192"/>
    <lineage>
        <taxon>Eukaryota</taxon>
        <taxon>Metazoa</taxon>
        <taxon>Spiralia</taxon>
        <taxon>Lophotrochozoa</taxon>
        <taxon>Mollusca</taxon>
        <taxon>Bivalvia</taxon>
        <taxon>Autobranchia</taxon>
        <taxon>Pteriomorphia</taxon>
        <taxon>Mytilida</taxon>
        <taxon>Mytiloidea</taxon>
        <taxon>Mytilidae</taxon>
        <taxon>Mytilinae</taxon>
        <taxon>Mytilus</taxon>
    </lineage>
</organism>
<dbReference type="InterPro" id="IPR047120">
    <property type="entry name" value="Pk/Esn/Tes"/>
</dbReference>
<dbReference type="InterPro" id="IPR010442">
    <property type="entry name" value="PET_domain"/>
</dbReference>
<dbReference type="Gene3D" id="2.10.110.10">
    <property type="entry name" value="Cysteine Rich Protein"/>
    <property type="match status" value="3"/>
</dbReference>
<feature type="domain" description="PET" evidence="7">
    <location>
        <begin position="109"/>
        <end position="213"/>
    </location>
</feature>
<evidence type="ECO:0000259" key="6">
    <source>
        <dbReference type="PROSITE" id="PS50023"/>
    </source>
</evidence>